<name>F8N736_9BACT</name>
<dbReference type="Pfam" id="PF03009">
    <property type="entry name" value="GDPD"/>
    <property type="match status" value="1"/>
</dbReference>
<keyword evidence="4" id="KW-1185">Reference proteome</keyword>
<dbReference type="PANTHER" id="PTHR46211">
    <property type="entry name" value="GLYCEROPHOSPHORYL DIESTER PHOSPHODIESTERASE"/>
    <property type="match status" value="1"/>
</dbReference>
<dbReference type="GO" id="GO:0006629">
    <property type="term" value="P:lipid metabolic process"/>
    <property type="evidence" value="ECO:0007669"/>
    <property type="project" value="InterPro"/>
</dbReference>
<gene>
    <name evidence="3" type="ORF">Premu_0876</name>
</gene>
<proteinExistence type="predicted"/>
<feature type="signal peptide" evidence="1">
    <location>
        <begin position="1"/>
        <end position="19"/>
    </location>
</feature>
<dbReference type="InterPro" id="IPR017946">
    <property type="entry name" value="PLC-like_Pdiesterase_TIM-brl"/>
</dbReference>
<dbReference type="InterPro" id="IPR030395">
    <property type="entry name" value="GP_PDE_dom"/>
</dbReference>
<dbReference type="eggNOG" id="COG0584">
    <property type="taxonomic scope" value="Bacteria"/>
</dbReference>
<feature type="domain" description="GP-PDE" evidence="2">
    <location>
        <begin position="21"/>
        <end position="253"/>
    </location>
</feature>
<dbReference type="EMBL" id="GL945017">
    <property type="protein sequence ID" value="EGN56334.1"/>
    <property type="molecule type" value="Genomic_DNA"/>
</dbReference>
<dbReference type="AlphaFoldDB" id="F8N736"/>
<dbReference type="SUPFAM" id="SSF51695">
    <property type="entry name" value="PLC-like phosphodiesterases"/>
    <property type="match status" value="1"/>
</dbReference>
<organism evidence="3 4">
    <name type="scientific">Hallella multisaccharivorax DSM 17128</name>
    <dbReference type="NCBI Taxonomy" id="688246"/>
    <lineage>
        <taxon>Bacteria</taxon>
        <taxon>Pseudomonadati</taxon>
        <taxon>Bacteroidota</taxon>
        <taxon>Bacteroidia</taxon>
        <taxon>Bacteroidales</taxon>
        <taxon>Prevotellaceae</taxon>
        <taxon>Hallella</taxon>
    </lineage>
</organism>
<reference evidence="4" key="1">
    <citation type="journal article" date="2011" name="Stand. Genomic Sci.">
        <title>Non-contiguous finished genome sequence of the opportunistic oral pathogen Prevotella multisaccharivorax type strain (PPPA20).</title>
        <authorList>
            <person name="Pati A."/>
            <person name="Gronow S."/>
            <person name="Lu M."/>
            <person name="Lapidus A."/>
            <person name="Nolan M."/>
            <person name="Lucas S."/>
            <person name="Hammon N."/>
            <person name="Deshpande S."/>
            <person name="Cheng J.F."/>
            <person name="Tapia R."/>
            <person name="Han C."/>
            <person name="Goodwin L."/>
            <person name="Pitluck S."/>
            <person name="Liolios K."/>
            <person name="Pagani I."/>
            <person name="Mavromatis K."/>
            <person name="Mikhailova N."/>
            <person name="Huntemann M."/>
            <person name="Chen A."/>
            <person name="Palaniappan K."/>
            <person name="Land M."/>
            <person name="Hauser L."/>
            <person name="Detter J.C."/>
            <person name="Brambilla E.M."/>
            <person name="Rohde M."/>
            <person name="Goker M."/>
            <person name="Woyke T."/>
            <person name="Bristow J."/>
            <person name="Eisen J.A."/>
            <person name="Markowitz V."/>
            <person name="Hugenholtz P."/>
            <person name="Kyrpides N.C."/>
            <person name="Klenk H.P."/>
            <person name="Ivanova N."/>
        </authorList>
    </citation>
    <scope>NUCLEOTIDE SEQUENCE [LARGE SCALE GENOMIC DNA]</scope>
    <source>
        <strain evidence="4">DSM 17128</strain>
    </source>
</reference>
<dbReference type="HOGENOM" id="CLU_030006_3_5_10"/>
<feature type="chain" id="PRO_5003375692" evidence="1">
    <location>
        <begin position="20"/>
        <end position="254"/>
    </location>
</feature>
<protein>
    <submittedName>
        <fullName evidence="3">Glycerophosphoryl diester phosphodiesterase</fullName>
    </submittedName>
</protein>
<dbReference type="Gene3D" id="3.20.20.190">
    <property type="entry name" value="Phosphatidylinositol (PI) phosphodiesterase"/>
    <property type="match status" value="1"/>
</dbReference>
<dbReference type="STRING" id="688246.Premu_0876"/>
<evidence type="ECO:0000256" key="1">
    <source>
        <dbReference type="SAM" id="SignalP"/>
    </source>
</evidence>
<sequence>MKHLTVFAVVVLFAMTVSAQTKIVAHRGYWDCAGSAQNSVTSLKLADKIGVYGSEFDVHLTKDNVIVIHHDPTAKTPSGKELDIQTSTLKELRKVKLKNGEKIPTLNEYLETGKDLGCRLVLEIKKQKMQSHEDSLVRETVDMVKAKGMENRMVWISFSGKACELLRLLLPNANIQYLNGDWDPQTVKAKGLNGIDYNEKVLALHPEWIKECHDLGLVVNVWTVNDLNDIDQFIKAGVDIITTNKPVEALKLSK</sequence>
<evidence type="ECO:0000259" key="2">
    <source>
        <dbReference type="PROSITE" id="PS51704"/>
    </source>
</evidence>
<evidence type="ECO:0000313" key="3">
    <source>
        <dbReference type="EMBL" id="EGN56334.1"/>
    </source>
</evidence>
<accession>F8N736</accession>
<dbReference type="OrthoDB" id="9776255at2"/>
<dbReference type="PANTHER" id="PTHR46211:SF1">
    <property type="entry name" value="GLYCEROPHOSPHODIESTER PHOSPHODIESTERASE, CYTOPLASMIC"/>
    <property type="match status" value="1"/>
</dbReference>
<dbReference type="RefSeq" id="WP_007573398.1">
    <property type="nucleotide sequence ID" value="NZ_BPTS01000001.1"/>
</dbReference>
<keyword evidence="1" id="KW-0732">Signal</keyword>
<dbReference type="GO" id="GO:0008081">
    <property type="term" value="F:phosphoric diester hydrolase activity"/>
    <property type="evidence" value="ECO:0007669"/>
    <property type="project" value="InterPro"/>
</dbReference>
<dbReference type="Proteomes" id="UP000002772">
    <property type="component" value="Unassembled WGS sequence"/>
</dbReference>
<dbReference type="PROSITE" id="PS51704">
    <property type="entry name" value="GP_PDE"/>
    <property type="match status" value="1"/>
</dbReference>
<evidence type="ECO:0000313" key="4">
    <source>
        <dbReference type="Proteomes" id="UP000002772"/>
    </source>
</evidence>